<keyword evidence="2" id="KW-1185">Reference proteome</keyword>
<dbReference type="RefSeq" id="WP_380232461.1">
    <property type="nucleotide sequence ID" value="NZ_JBHTAJ010000076.1"/>
</dbReference>
<feature type="non-terminal residue" evidence="1">
    <location>
        <position position="72"/>
    </location>
</feature>
<reference evidence="2" key="1">
    <citation type="journal article" date="2019" name="Int. J. Syst. Evol. Microbiol.">
        <title>The Global Catalogue of Microorganisms (GCM) 10K type strain sequencing project: providing services to taxonomists for standard genome sequencing and annotation.</title>
        <authorList>
            <consortium name="The Broad Institute Genomics Platform"/>
            <consortium name="The Broad Institute Genome Sequencing Center for Infectious Disease"/>
            <person name="Wu L."/>
            <person name="Ma J."/>
        </authorList>
    </citation>
    <scope>NUCLEOTIDE SEQUENCE [LARGE SCALE GENOMIC DNA]</scope>
    <source>
        <strain evidence="2">CGMCC 1.12859</strain>
    </source>
</reference>
<sequence length="72" mass="7302">MAVVPVAGRFTPQAVECRPSTAQPHSIVTDMVEVGARENAKLRGPGHAAAAPGPVAVLRATLRCALGRVCGG</sequence>
<comment type="caution">
    <text evidence="1">The sequence shown here is derived from an EMBL/GenBank/DDBJ whole genome shotgun (WGS) entry which is preliminary data.</text>
</comment>
<name>A0ABW2G2F8_9ACTN</name>
<organism evidence="1 2">
    <name type="scientific">Kitasatospora paranensis</name>
    <dbReference type="NCBI Taxonomy" id="258053"/>
    <lineage>
        <taxon>Bacteria</taxon>
        <taxon>Bacillati</taxon>
        <taxon>Actinomycetota</taxon>
        <taxon>Actinomycetes</taxon>
        <taxon>Kitasatosporales</taxon>
        <taxon>Streptomycetaceae</taxon>
        <taxon>Kitasatospora</taxon>
    </lineage>
</organism>
<dbReference type="EMBL" id="JBHTAJ010000076">
    <property type="protein sequence ID" value="MFC7183694.1"/>
    <property type="molecule type" value="Genomic_DNA"/>
</dbReference>
<protein>
    <submittedName>
        <fullName evidence="1">Uncharacterized protein</fullName>
    </submittedName>
</protein>
<evidence type="ECO:0000313" key="1">
    <source>
        <dbReference type="EMBL" id="MFC7183694.1"/>
    </source>
</evidence>
<gene>
    <name evidence="1" type="ORF">ACFQMG_29530</name>
</gene>
<accession>A0ABW2G2F8</accession>
<dbReference type="Proteomes" id="UP001596435">
    <property type="component" value="Unassembled WGS sequence"/>
</dbReference>
<proteinExistence type="predicted"/>
<evidence type="ECO:0000313" key="2">
    <source>
        <dbReference type="Proteomes" id="UP001596435"/>
    </source>
</evidence>